<sequence length="305" mass="34762">MSLSDLPAELLIIILNLATSSSRNTAISLALTSSWISNVTLETRWKHISICLRKHSQLESLRDIVCALAPRAARISSAVRTLWLTPEAYYYEYQCVSDILSRLTKLEALACEAPLLDKLFRHAQNTPLPQAGLRITLLNHMDLQWSPMGSSTRGLAFMHSLTHLHLSQYPGSFNTFPAEHLPNLTHLAVRGPSTIRGGSYTLQIREFGLALYARSVHPMAAVLILSPTFEHKRRLFRCTSTPHELVRTARQCSVKSRIMFYYAHWWRGESKFWDELMRNGDDIWTAAEKQMDEKNLSHHPLLKIC</sequence>
<dbReference type="Proteomes" id="UP001215598">
    <property type="component" value="Unassembled WGS sequence"/>
</dbReference>
<reference evidence="1" key="1">
    <citation type="submission" date="2023-03" db="EMBL/GenBank/DDBJ databases">
        <title>Massive genome expansion in bonnet fungi (Mycena s.s.) driven by repeated elements and novel gene families across ecological guilds.</title>
        <authorList>
            <consortium name="Lawrence Berkeley National Laboratory"/>
            <person name="Harder C.B."/>
            <person name="Miyauchi S."/>
            <person name="Viragh M."/>
            <person name="Kuo A."/>
            <person name="Thoen E."/>
            <person name="Andreopoulos B."/>
            <person name="Lu D."/>
            <person name="Skrede I."/>
            <person name="Drula E."/>
            <person name="Henrissat B."/>
            <person name="Morin E."/>
            <person name="Kohler A."/>
            <person name="Barry K."/>
            <person name="LaButti K."/>
            <person name="Morin E."/>
            <person name="Salamov A."/>
            <person name="Lipzen A."/>
            <person name="Mereny Z."/>
            <person name="Hegedus B."/>
            <person name="Baldrian P."/>
            <person name="Stursova M."/>
            <person name="Weitz H."/>
            <person name="Taylor A."/>
            <person name="Grigoriev I.V."/>
            <person name="Nagy L.G."/>
            <person name="Martin F."/>
            <person name="Kauserud H."/>
        </authorList>
    </citation>
    <scope>NUCLEOTIDE SEQUENCE</scope>
    <source>
        <strain evidence="1">CBHHK182m</strain>
    </source>
</reference>
<organism evidence="1 2">
    <name type="scientific">Mycena metata</name>
    <dbReference type="NCBI Taxonomy" id="1033252"/>
    <lineage>
        <taxon>Eukaryota</taxon>
        <taxon>Fungi</taxon>
        <taxon>Dikarya</taxon>
        <taxon>Basidiomycota</taxon>
        <taxon>Agaricomycotina</taxon>
        <taxon>Agaricomycetes</taxon>
        <taxon>Agaricomycetidae</taxon>
        <taxon>Agaricales</taxon>
        <taxon>Marasmiineae</taxon>
        <taxon>Mycenaceae</taxon>
        <taxon>Mycena</taxon>
    </lineage>
</organism>
<gene>
    <name evidence="1" type="ORF">B0H16DRAFT_1475992</name>
</gene>
<proteinExistence type="predicted"/>
<protein>
    <submittedName>
        <fullName evidence="1">Uncharacterized protein</fullName>
    </submittedName>
</protein>
<name>A0AAD7MHX0_9AGAR</name>
<evidence type="ECO:0000313" key="1">
    <source>
        <dbReference type="EMBL" id="KAJ7717672.1"/>
    </source>
</evidence>
<comment type="caution">
    <text evidence="1">The sequence shown here is derived from an EMBL/GenBank/DDBJ whole genome shotgun (WGS) entry which is preliminary data.</text>
</comment>
<dbReference type="EMBL" id="JARKIB010000274">
    <property type="protein sequence ID" value="KAJ7717672.1"/>
    <property type="molecule type" value="Genomic_DNA"/>
</dbReference>
<dbReference type="InterPro" id="IPR032675">
    <property type="entry name" value="LRR_dom_sf"/>
</dbReference>
<dbReference type="Gene3D" id="3.80.10.10">
    <property type="entry name" value="Ribonuclease Inhibitor"/>
    <property type="match status" value="1"/>
</dbReference>
<accession>A0AAD7MHX0</accession>
<keyword evidence="2" id="KW-1185">Reference proteome</keyword>
<evidence type="ECO:0000313" key="2">
    <source>
        <dbReference type="Proteomes" id="UP001215598"/>
    </source>
</evidence>
<dbReference type="AlphaFoldDB" id="A0AAD7MHX0"/>